<dbReference type="RefSeq" id="XP_007312029.1">
    <property type="nucleotide sequence ID" value="XM_007311967.1"/>
</dbReference>
<dbReference type="HOGENOM" id="CLU_2741610_0_0_1"/>
<feature type="compositionally biased region" description="Basic and acidic residues" evidence="1">
    <location>
        <begin position="53"/>
        <end position="71"/>
    </location>
</feature>
<accession>F8ND61</accession>
<gene>
    <name evidence="2" type="ORF">SERLADRAFT_375296</name>
</gene>
<proteinExistence type="predicted"/>
<feature type="compositionally biased region" description="Basic and acidic residues" evidence="1">
    <location>
        <begin position="30"/>
        <end position="46"/>
    </location>
</feature>
<organism evidence="3">
    <name type="scientific">Serpula lacrymans var. lacrymans (strain S7.9)</name>
    <name type="common">Dry rot fungus</name>
    <dbReference type="NCBI Taxonomy" id="578457"/>
    <lineage>
        <taxon>Eukaryota</taxon>
        <taxon>Fungi</taxon>
        <taxon>Dikarya</taxon>
        <taxon>Basidiomycota</taxon>
        <taxon>Agaricomycotina</taxon>
        <taxon>Agaricomycetes</taxon>
        <taxon>Agaricomycetidae</taxon>
        <taxon>Boletales</taxon>
        <taxon>Coniophorineae</taxon>
        <taxon>Serpulaceae</taxon>
        <taxon>Serpula</taxon>
    </lineage>
</organism>
<protein>
    <submittedName>
        <fullName evidence="2">Uncharacterized protein</fullName>
    </submittedName>
</protein>
<dbReference type="EMBL" id="GL945428">
    <property type="protein sequence ID" value="EGO30145.1"/>
    <property type="molecule type" value="Genomic_DNA"/>
</dbReference>
<evidence type="ECO:0000313" key="3">
    <source>
        <dbReference type="Proteomes" id="UP000008064"/>
    </source>
</evidence>
<dbReference type="Proteomes" id="UP000008064">
    <property type="component" value="Unassembled WGS sequence"/>
</dbReference>
<reference evidence="3" key="1">
    <citation type="journal article" date="2011" name="Science">
        <title>The plant cell wall-decomposing machinery underlies the functional diversity of forest fungi.</title>
        <authorList>
            <person name="Eastwood D.C."/>
            <person name="Floudas D."/>
            <person name="Binder M."/>
            <person name="Majcherczyk A."/>
            <person name="Schneider P."/>
            <person name="Aerts A."/>
            <person name="Asiegbu F.O."/>
            <person name="Baker S.E."/>
            <person name="Barry K."/>
            <person name="Bendiksby M."/>
            <person name="Blumentritt M."/>
            <person name="Coutinho P.M."/>
            <person name="Cullen D."/>
            <person name="de Vries R.P."/>
            <person name="Gathman A."/>
            <person name="Goodell B."/>
            <person name="Henrissat B."/>
            <person name="Ihrmark K."/>
            <person name="Kauserud H."/>
            <person name="Kohler A."/>
            <person name="LaButti K."/>
            <person name="Lapidus A."/>
            <person name="Lavin J.L."/>
            <person name="Lee Y.-H."/>
            <person name="Lindquist E."/>
            <person name="Lilly W."/>
            <person name="Lucas S."/>
            <person name="Morin E."/>
            <person name="Murat C."/>
            <person name="Oguiza J.A."/>
            <person name="Park J."/>
            <person name="Pisabarro A.G."/>
            <person name="Riley R."/>
            <person name="Rosling A."/>
            <person name="Salamov A."/>
            <person name="Schmidt O."/>
            <person name="Schmutz J."/>
            <person name="Skrede I."/>
            <person name="Stenlid J."/>
            <person name="Wiebenga A."/>
            <person name="Xie X."/>
            <person name="Kuees U."/>
            <person name="Hibbett D.S."/>
            <person name="Hoffmeister D."/>
            <person name="Hoegberg N."/>
            <person name="Martin F."/>
            <person name="Grigoriev I.V."/>
            <person name="Watkinson S.C."/>
        </authorList>
    </citation>
    <scope>NUCLEOTIDE SEQUENCE [LARGE SCALE GENOMIC DNA]</scope>
    <source>
        <strain evidence="3">S7.9</strain>
    </source>
</reference>
<feature type="region of interest" description="Disordered" evidence="1">
    <location>
        <begin position="1"/>
        <end position="71"/>
    </location>
</feature>
<evidence type="ECO:0000313" key="2">
    <source>
        <dbReference type="EMBL" id="EGO30145.1"/>
    </source>
</evidence>
<dbReference type="AlphaFoldDB" id="F8ND61"/>
<name>F8ND61_SERL9</name>
<dbReference type="GeneID" id="18810580"/>
<sequence length="71" mass="8578">MPRPISFKSTHPEQYSEGEEQYTHGQGDYCPHRRERKESEDVERARWSGSGYPKHEPYKFNSEKEREGEYR</sequence>
<dbReference type="KEGG" id="sla:SERLADRAFT_375296"/>
<evidence type="ECO:0000256" key="1">
    <source>
        <dbReference type="SAM" id="MobiDB-lite"/>
    </source>
</evidence>